<keyword evidence="1" id="KW-0472">Membrane</keyword>
<dbReference type="EMBL" id="CP069127">
    <property type="protein sequence ID" value="QRG65904.1"/>
    <property type="molecule type" value="Genomic_DNA"/>
</dbReference>
<proteinExistence type="predicted"/>
<name>A0ABX7FJJ4_BRECH</name>
<sequence>MKFCCAKGKNNQEASKLGNSKKILPFLPVIITFLATQHWLHGLVFIMLGGTAGELMSMGPEAMQTFQRVMIVLTLITVLWSVYQLMQNGFRQKASMVMTSISSTIGIGYVIVTLMKSGW</sequence>
<reference evidence="2 3" key="1">
    <citation type="submission" date="2021-01" db="EMBL/GenBank/DDBJ databases">
        <title>Identification of strong promoters based on the transcriptome of Brevibacillus choshinensis.</title>
        <authorList>
            <person name="Yao D."/>
            <person name="Zhang K."/>
            <person name="Wu J."/>
        </authorList>
    </citation>
    <scope>NUCLEOTIDE SEQUENCE [LARGE SCALE GENOMIC DNA]</scope>
    <source>
        <strain evidence="2 3">HPD31-SP3</strain>
    </source>
</reference>
<organism evidence="2 3">
    <name type="scientific">Brevibacillus choshinensis</name>
    <dbReference type="NCBI Taxonomy" id="54911"/>
    <lineage>
        <taxon>Bacteria</taxon>
        <taxon>Bacillati</taxon>
        <taxon>Bacillota</taxon>
        <taxon>Bacilli</taxon>
        <taxon>Bacillales</taxon>
        <taxon>Paenibacillaceae</taxon>
        <taxon>Brevibacillus</taxon>
    </lineage>
</organism>
<feature type="transmembrane region" description="Helical" evidence="1">
    <location>
        <begin position="66"/>
        <end position="83"/>
    </location>
</feature>
<evidence type="ECO:0000256" key="1">
    <source>
        <dbReference type="SAM" id="Phobius"/>
    </source>
</evidence>
<dbReference type="Proteomes" id="UP000596248">
    <property type="component" value="Chromosome"/>
</dbReference>
<gene>
    <name evidence="2" type="ORF">JNE38_20285</name>
</gene>
<keyword evidence="1" id="KW-0812">Transmembrane</keyword>
<dbReference type="RefSeq" id="WP_203352974.1">
    <property type="nucleotide sequence ID" value="NZ_CP069127.1"/>
</dbReference>
<feature type="transmembrane region" description="Helical" evidence="1">
    <location>
        <begin position="23"/>
        <end position="46"/>
    </location>
</feature>
<accession>A0ABX7FJJ4</accession>
<feature type="transmembrane region" description="Helical" evidence="1">
    <location>
        <begin position="95"/>
        <end position="115"/>
    </location>
</feature>
<keyword evidence="1" id="KW-1133">Transmembrane helix</keyword>
<keyword evidence="3" id="KW-1185">Reference proteome</keyword>
<evidence type="ECO:0000313" key="3">
    <source>
        <dbReference type="Proteomes" id="UP000596248"/>
    </source>
</evidence>
<protein>
    <submittedName>
        <fullName evidence="2">Uncharacterized protein</fullName>
    </submittedName>
</protein>
<evidence type="ECO:0000313" key="2">
    <source>
        <dbReference type="EMBL" id="QRG65904.1"/>
    </source>
</evidence>